<accession>A0A9P6RM52</accession>
<name>A0A9P6RM52_9FUNG</name>
<dbReference type="EMBL" id="JAAAIP010000201">
    <property type="protein sequence ID" value="KAG0322818.1"/>
    <property type="molecule type" value="Genomic_DNA"/>
</dbReference>
<dbReference type="SUPFAM" id="SSF117281">
    <property type="entry name" value="Kelch motif"/>
    <property type="match status" value="1"/>
</dbReference>
<organism evidence="5 6">
    <name type="scientific">Dissophora globulifera</name>
    <dbReference type="NCBI Taxonomy" id="979702"/>
    <lineage>
        <taxon>Eukaryota</taxon>
        <taxon>Fungi</taxon>
        <taxon>Fungi incertae sedis</taxon>
        <taxon>Mucoromycota</taxon>
        <taxon>Mortierellomycotina</taxon>
        <taxon>Mortierellomycetes</taxon>
        <taxon>Mortierellales</taxon>
        <taxon>Mortierellaceae</taxon>
        <taxon>Dissophora</taxon>
    </lineage>
</organism>
<feature type="transmembrane region" description="Helical" evidence="4">
    <location>
        <begin position="289"/>
        <end position="312"/>
    </location>
</feature>
<keyword evidence="4" id="KW-0472">Membrane</keyword>
<feature type="region of interest" description="Disordered" evidence="3">
    <location>
        <begin position="453"/>
        <end position="472"/>
    </location>
</feature>
<evidence type="ECO:0000256" key="3">
    <source>
        <dbReference type="SAM" id="MobiDB-lite"/>
    </source>
</evidence>
<dbReference type="PANTHER" id="PTHR46093">
    <property type="entry name" value="ACYL-COA-BINDING DOMAIN-CONTAINING PROTEIN 5"/>
    <property type="match status" value="1"/>
</dbReference>
<evidence type="ECO:0000256" key="4">
    <source>
        <dbReference type="SAM" id="Phobius"/>
    </source>
</evidence>
<evidence type="ECO:0000313" key="5">
    <source>
        <dbReference type="EMBL" id="KAG0322818.1"/>
    </source>
</evidence>
<dbReference type="AlphaFoldDB" id="A0A9P6RM52"/>
<dbReference type="InterPro" id="IPR015915">
    <property type="entry name" value="Kelch-typ_b-propeller"/>
</dbReference>
<evidence type="ECO:0000313" key="6">
    <source>
        <dbReference type="Proteomes" id="UP000738325"/>
    </source>
</evidence>
<gene>
    <name evidence="5" type="ORF">BGZ99_003130</name>
</gene>
<keyword evidence="2" id="KW-0677">Repeat</keyword>
<evidence type="ECO:0000256" key="2">
    <source>
        <dbReference type="ARBA" id="ARBA00022737"/>
    </source>
</evidence>
<proteinExistence type="predicted"/>
<evidence type="ECO:0008006" key="7">
    <source>
        <dbReference type="Google" id="ProtNLM"/>
    </source>
</evidence>
<comment type="caution">
    <text evidence="5">The sequence shown here is derived from an EMBL/GenBank/DDBJ whole genome shotgun (WGS) entry which is preliminary data.</text>
</comment>
<keyword evidence="1" id="KW-0880">Kelch repeat</keyword>
<protein>
    <recommendedName>
        <fullName evidence="7">Galactose oxidase</fullName>
    </recommendedName>
</protein>
<dbReference type="PANTHER" id="PTHR46093:SF3">
    <property type="entry name" value="ACYL-COA-BINDING DOMAIN-CONTAINING PROTEIN 4"/>
    <property type="match status" value="1"/>
</dbReference>
<dbReference type="Pfam" id="PF24681">
    <property type="entry name" value="Kelch_KLHDC2_KLHL20_DRC7"/>
    <property type="match status" value="1"/>
</dbReference>
<dbReference type="OrthoDB" id="432528at2759"/>
<keyword evidence="4" id="KW-0812">Transmembrane</keyword>
<reference evidence="5" key="1">
    <citation type="journal article" date="2020" name="Fungal Divers.">
        <title>Resolving the Mortierellaceae phylogeny through synthesis of multi-gene phylogenetics and phylogenomics.</title>
        <authorList>
            <person name="Vandepol N."/>
            <person name="Liber J."/>
            <person name="Desiro A."/>
            <person name="Na H."/>
            <person name="Kennedy M."/>
            <person name="Barry K."/>
            <person name="Grigoriev I.V."/>
            <person name="Miller A.N."/>
            <person name="O'Donnell K."/>
            <person name="Stajich J.E."/>
            <person name="Bonito G."/>
        </authorList>
    </citation>
    <scope>NUCLEOTIDE SEQUENCE</scope>
    <source>
        <strain evidence="5">REB-010B</strain>
    </source>
</reference>
<dbReference type="Proteomes" id="UP000738325">
    <property type="component" value="Unassembled WGS sequence"/>
</dbReference>
<sequence>MTVPLSGHSMNAVQGTTQILVAGGESSSAQSSPIFIFQTTGSGSWSAPTLSKNDTASFHRLYHASLSTGKDGALLQGGYQTSVANSTVVSTLVSLKASNNFLPLSTSAVALAPSAPALARHTMTLTTDGQAIILGGVDSQGVVANLSIAYILDTQANNGEWRPTPLSGTPPDPRMSFSTVLVNATTMLVFGGTADFKSAFSTPFYLDLPSLTWSSPDMHGDAPERWGHTSTMAGTQMVVAFGTSDQAPTSETNFAVLDTTTNTWIDQYRPVGMLNPDVPGSSQGRTLSVGAILGIAFVVTAFVVGGAFYLLVRRRKRRTRNTLARENMGDQAARTAIKKQTANQGFFARIFRSGSSTTSGAAGSKRYSEMPTYSNPAAICSRMTQMGYSPVSLGYPETVVQHGCGQVSVSSYIYPKQACVETERELEDGQETAVVYHMLTQAQQEAIKLSKQPAVTTTNKNKTKSKLYQLDS</sequence>
<dbReference type="Gene3D" id="2.120.10.80">
    <property type="entry name" value="Kelch-type beta propeller"/>
    <property type="match status" value="2"/>
</dbReference>
<evidence type="ECO:0000256" key="1">
    <source>
        <dbReference type="ARBA" id="ARBA00022441"/>
    </source>
</evidence>
<keyword evidence="6" id="KW-1185">Reference proteome</keyword>
<keyword evidence="4" id="KW-1133">Transmembrane helix</keyword>